<feature type="transmembrane region" description="Helical" evidence="1">
    <location>
        <begin position="16"/>
        <end position="37"/>
    </location>
</feature>
<protein>
    <submittedName>
        <fullName evidence="2">Uncharacterized protein</fullName>
    </submittedName>
</protein>
<keyword evidence="3" id="KW-1185">Reference proteome</keyword>
<dbReference type="Proteomes" id="UP000002064">
    <property type="component" value="Chromosome"/>
</dbReference>
<sequence>MFKRLNKLSSKSKRTLGIIVGLIVSCVVIFVIILELIRVYTG</sequence>
<proteinExistence type="predicted"/>
<dbReference type="PROSITE" id="PS51257">
    <property type="entry name" value="PROKAR_LIPOPROTEIN"/>
    <property type="match status" value="1"/>
</dbReference>
<dbReference type="EMBL" id="CP002032">
    <property type="protein sequence ID" value="ADH61772.1"/>
    <property type="molecule type" value="Genomic_DNA"/>
</dbReference>
<keyword evidence="1" id="KW-0472">Membrane</keyword>
<organism evidence="2 3">
    <name type="scientific">Thermoanaerobacter mathranii subsp. mathranii (strain DSM 11426 / CCUG 53645 / CIP 108742 / A3)</name>
    <dbReference type="NCBI Taxonomy" id="583358"/>
    <lineage>
        <taxon>Bacteria</taxon>
        <taxon>Bacillati</taxon>
        <taxon>Bacillota</taxon>
        <taxon>Clostridia</taxon>
        <taxon>Thermoanaerobacterales</taxon>
        <taxon>Thermoanaerobacteraceae</taxon>
        <taxon>Thermoanaerobacter</taxon>
    </lineage>
</organism>
<keyword evidence="1" id="KW-1133">Transmembrane helix</keyword>
<evidence type="ECO:0000256" key="1">
    <source>
        <dbReference type="SAM" id="Phobius"/>
    </source>
</evidence>
<reference evidence="2 3" key="1">
    <citation type="submission" date="2010-05" db="EMBL/GenBank/DDBJ databases">
        <title>Complete sequence of Thermoanaerobacter mathranii subsp. mathranii mathranii str. A3.</title>
        <authorList>
            <consortium name="US DOE Joint Genome Institute"/>
            <person name="Lucas S."/>
            <person name="Copeland A."/>
            <person name="Lapidus A."/>
            <person name="Cheng J.-F."/>
            <person name="Bruce D."/>
            <person name="Goodwin L."/>
            <person name="Pitluck S."/>
            <person name="Held B."/>
            <person name="Detter J.C."/>
            <person name="Han C."/>
            <person name="Tapia R."/>
            <person name="Land M."/>
            <person name="Hauser L."/>
            <person name="Kyrpides N."/>
            <person name="Mikhailova N."/>
            <person name="Zhou J."/>
            <person name="Hemme C."/>
            <person name="Woyke T."/>
        </authorList>
    </citation>
    <scope>NUCLEOTIDE SEQUENCE [LARGE SCALE GENOMIC DNA]</scope>
    <source>
        <strain evidence="2 3">A3</strain>
    </source>
</reference>
<evidence type="ECO:0000313" key="2">
    <source>
        <dbReference type="EMBL" id="ADH61772.1"/>
    </source>
</evidence>
<accession>A0ABM5LSM3</accession>
<name>A0ABM5LSM3_THEM3</name>
<evidence type="ECO:0000313" key="3">
    <source>
        <dbReference type="Proteomes" id="UP000002064"/>
    </source>
</evidence>
<gene>
    <name evidence="2" type="ordered locus">Tmath_2098</name>
</gene>
<keyword evidence="1" id="KW-0812">Transmembrane</keyword>